<dbReference type="InterPro" id="IPR051783">
    <property type="entry name" value="NAD(P)-dependent_oxidoreduct"/>
</dbReference>
<protein>
    <submittedName>
        <fullName evidence="2">dTDP-glucose 4,6-dehydratase</fullName>
    </submittedName>
</protein>
<evidence type="ECO:0000259" key="1">
    <source>
        <dbReference type="Pfam" id="PF01370"/>
    </source>
</evidence>
<dbReference type="Proteomes" id="UP000463951">
    <property type="component" value="Chromosome"/>
</dbReference>
<dbReference type="Gene3D" id="3.40.50.720">
    <property type="entry name" value="NAD(P)-binding Rossmann-like Domain"/>
    <property type="match status" value="1"/>
</dbReference>
<evidence type="ECO:0000313" key="2">
    <source>
        <dbReference type="EMBL" id="BBJ37844.1"/>
    </source>
</evidence>
<name>A0A499UAN0_9ACTN</name>
<organism evidence="2 3">
    <name type="scientific">Streptomyces antimycoticus</name>
    <dbReference type="NCBI Taxonomy" id="68175"/>
    <lineage>
        <taxon>Bacteria</taxon>
        <taxon>Bacillati</taxon>
        <taxon>Actinomycetota</taxon>
        <taxon>Actinomycetes</taxon>
        <taxon>Kitasatosporales</taxon>
        <taxon>Streptomycetaceae</taxon>
        <taxon>Streptomyces</taxon>
        <taxon>Streptomyces violaceusniger group</taxon>
    </lineage>
</organism>
<dbReference type="InterPro" id="IPR001509">
    <property type="entry name" value="Epimerase_deHydtase"/>
</dbReference>
<reference evidence="2 3" key="1">
    <citation type="journal article" date="2020" name="Int. J. Syst. Evol. Microbiol.">
        <title>Reclassification of Streptomyces castelarensis and Streptomyces sporoclivatus as later heterotypic synonyms of Streptomyces antimycoticus.</title>
        <authorList>
            <person name="Komaki H."/>
            <person name="Tamura T."/>
        </authorList>
    </citation>
    <scope>NUCLEOTIDE SEQUENCE [LARGE SCALE GENOMIC DNA]</scope>
    <source>
        <strain evidence="2 3">NBRC 100767</strain>
    </source>
</reference>
<gene>
    <name evidence="2" type="ORF">SSPO_005620</name>
</gene>
<dbReference type="GO" id="GO:0005737">
    <property type="term" value="C:cytoplasm"/>
    <property type="evidence" value="ECO:0007669"/>
    <property type="project" value="TreeGrafter"/>
</dbReference>
<dbReference type="Pfam" id="PF01370">
    <property type="entry name" value="Epimerase"/>
    <property type="match status" value="1"/>
</dbReference>
<sequence>MRVFVAGATGAVGSLLVPMLVEAGHEVTGTSRSLAGRERIRSLAATGMQVDSLDAERLRHAVCAAAPEVVIHQLTDLSGADGAANGRMRREGTRNLVEAAKAAGVSRIVAQSISWAYAPGEGPAEEVVPLDSAAAQPRARMVSAVRTLEETAAELETAVLLRYGLLYGPGTWYASGGAFAAALAGDPSARFLGSTVANDAVSSFVHVADAAGAALAALDWPDGPVNIVDDEPAPAHKWLPALAKTLGVPAPSPVAGRQEWERGALNALARSRGWQPQWSTWRTGFAAQRDIS</sequence>
<dbReference type="GO" id="GO:0004029">
    <property type="term" value="F:aldehyde dehydrogenase (NAD+) activity"/>
    <property type="evidence" value="ECO:0007669"/>
    <property type="project" value="TreeGrafter"/>
</dbReference>
<feature type="domain" description="NAD-dependent epimerase/dehydratase" evidence="1">
    <location>
        <begin position="3"/>
        <end position="223"/>
    </location>
</feature>
<dbReference type="SUPFAM" id="SSF51735">
    <property type="entry name" value="NAD(P)-binding Rossmann-fold domains"/>
    <property type="match status" value="1"/>
</dbReference>
<dbReference type="AlphaFoldDB" id="A0A499UAN0"/>
<evidence type="ECO:0000313" key="3">
    <source>
        <dbReference type="Proteomes" id="UP000463951"/>
    </source>
</evidence>
<accession>A0A499UAN0</accession>
<proteinExistence type="predicted"/>
<dbReference type="InterPro" id="IPR036291">
    <property type="entry name" value="NAD(P)-bd_dom_sf"/>
</dbReference>
<dbReference type="PANTHER" id="PTHR48079">
    <property type="entry name" value="PROTEIN YEEZ"/>
    <property type="match status" value="1"/>
</dbReference>
<dbReference type="PANTHER" id="PTHR48079:SF6">
    <property type="entry name" value="NAD(P)-BINDING DOMAIN-CONTAINING PROTEIN-RELATED"/>
    <property type="match status" value="1"/>
</dbReference>
<dbReference type="EMBL" id="AP019620">
    <property type="protein sequence ID" value="BBJ37844.1"/>
    <property type="molecule type" value="Genomic_DNA"/>
</dbReference>